<accession>A0A0S4QNB8</accession>
<dbReference type="InterPro" id="IPR012337">
    <property type="entry name" value="RNaseH-like_sf"/>
</dbReference>
<keyword evidence="3" id="KW-1185">Reference proteome</keyword>
<feature type="domain" description="Tc1-like transposase DDE" evidence="1">
    <location>
        <begin position="255"/>
        <end position="398"/>
    </location>
</feature>
<dbReference type="InterPro" id="IPR038717">
    <property type="entry name" value="Tc1-like_DDE_dom"/>
</dbReference>
<dbReference type="Gene3D" id="3.30.420.10">
    <property type="entry name" value="Ribonuclease H-like superfamily/Ribonuclease H"/>
    <property type="match status" value="1"/>
</dbReference>
<evidence type="ECO:0000259" key="1">
    <source>
        <dbReference type="Pfam" id="PF13358"/>
    </source>
</evidence>
<dbReference type="SUPFAM" id="SSF46689">
    <property type="entry name" value="Homeodomain-like"/>
    <property type="match status" value="2"/>
</dbReference>
<organism evidence="2 3">
    <name type="scientific">Parafrankia irregularis</name>
    <dbReference type="NCBI Taxonomy" id="795642"/>
    <lineage>
        <taxon>Bacteria</taxon>
        <taxon>Bacillati</taxon>
        <taxon>Actinomycetota</taxon>
        <taxon>Actinomycetes</taxon>
        <taxon>Frankiales</taxon>
        <taxon>Frankiaceae</taxon>
        <taxon>Parafrankia</taxon>
    </lineage>
</organism>
<dbReference type="GO" id="GO:0003676">
    <property type="term" value="F:nucleic acid binding"/>
    <property type="evidence" value="ECO:0007669"/>
    <property type="project" value="InterPro"/>
</dbReference>
<proteinExistence type="predicted"/>
<dbReference type="InterPro" id="IPR009057">
    <property type="entry name" value="Homeodomain-like_sf"/>
</dbReference>
<dbReference type="InterPro" id="IPR047655">
    <property type="entry name" value="Transpos_IS630-like"/>
</dbReference>
<name>A0A0S4QNB8_9ACTN</name>
<dbReference type="Proteomes" id="UP000198802">
    <property type="component" value="Unassembled WGS sequence"/>
</dbReference>
<dbReference type="AlphaFoldDB" id="A0A0S4QNB8"/>
<dbReference type="EMBL" id="FAOZ01000008">
    <property type="protein sequence ID" value="CUU56591.1"/>
    <property type="molecule type" value="Genomic_DNA"/>
</dbReference>
<dbReference type="SUPFAM" id="SSF53098">
    <property type="entry name" value="Ribonuclease H-like"/>
    <property type="match status" value="1"/>
</dbReference>
<dbReference type="Pfam" id="PF13565">
    <property type="entry name" value="HTH_32"/>
    <property type="match status" value="1"/>
</dbReference>
<dbReference type="NCBIfam" id="NF033545">
    <property type="entry name" value="transpos_IS630"/>
    <property type="match status" value="1"/>
</dbReference>
<dbReference type="PANTHER" id="PTHR30347">
    <property type="entry name" value="POTASSIUM CHANNEL RELATED"/>
    <property type="match status" value="1"/>
</dbReference>
<protein>
    <submittedName>
        <fullName evidence="2">Transposase</fullName>
    </submittedName>
</protein>
<evidence type="ECO:0000313" key="3">
    <source>
        <dbReference type="Proteomes" id="UP000198802"/>
    </source>
</evidence>
<dbReference type="Pfam" id="PF13358">
    <property type="entry name" value="DDE_3"/>
    <property type="match status" value="1"/>
</dbReference>
<dbReference type="RefSeq" id="WP_193209640.1">
    <property type="nucleotide sequence ID" value="NZ_FAOZ01000006.1"/>
</dbReference>
<evidence type="ECO:0000313" key="2">
    <source>
        <dbReference type="EMBL" id="CUU56591.1"/>
    </source>
</evidence>
<reference evidence="3" key="1">
    <citation type="submission" date="2015-11" db="EMBL/GenBank/DDBJ databases">
        <authorList>
            <person name="Varghese N."/>
        </authorList>
    </citation>
    <scope>NUCLEOTIDE SEQUENCE [LARGE SCALE GENOMIC DNA]</scope>
    <source>
        <strain evidence="3">DSM 45899</strain>
    </source>
</reference>
<gene>
    <name evidence="2" type="ORF">Ga0074812_108119</name>
</gene>
<dbReference type="Pfam" id="PF13551">
    <property type="entry name" value="HTH_29"/>
    <property type="match status" value="1"/>
</dbReference>
<dbReference type="PANTHER" id="PTHR30347:SF1">
    <property type="entry name" value="MECHANOSENSITIVE CHANNEL MSCK"/>
    <property type="match status" value="1"/>
</dbReference>
<dbReference type="InterPro" id="IPR036397">
    <property type="entry name" value="RNaseH_sf"/>
</dbReference>
<dbReference type="InterPro" id="IPR052702">
    <property type="entry name" value="MscS-like_channel"/>
</dbReference>
<sequence>MAHSGPAAVPIVLSEDERVELDRRVEDVDRRAAERARIVLAAAEGLSNVQVAAAVGVSLRTAGRWRRSFARDRLAGLDDAAPSGRSKATELVLSEAERVELERLTRRAKTAQFLALRARIVLRCAEGGTDRRVADELGVDESTVLRWRTRFTEQRLPGLSDEPRTGRPPSILLDQVEDVIVATLESAPGADTHWSRASMARRTGLSPSTIGRIWRRFDLKPHLQDSFKLSTDPQFVAKVVDVVGLYHNPPEKAVVLCVDEKSQIQALDRSQPVLPMMPGMPERRTHDYLRRGITSLFAAFNIADGTVISELHRRHRAIEYRRFLTCIDKAVPVDLDVHLVCDNYATHNTAEIRTWLERHPRFHVHFTPTGSSWLNQVERWFGLLTDKLIRRGVHTSVQALEADIRAWIDTWNRDPRPFTWTKTADEILTSLADYLNKIALPTSNDNKEKEDPETSGAGH</sequence>